<feature type="transmembrane region" description="Helical" evidence="8">
    <location>
        <begin position="102"/>
        <end position="120"/>
    </location>
</feature>
<comment type="subcellular location">
    <subcellularLocation>
        <location evidence="1">Cell membrane</location>
        <topology evidence="1">Multi-pass membrane protein</topology>
    </subcellularLocation>
</comment>
<protein>
    <recommendedName>
        <fullName evidence="9">Glycosyltransferase RgtA/B/C/D-like domain-containing protein</fullName>
    </recommendedName>
</protein>
<feature type="transmembrane region" description="Helical" evidence="8">
    <location>
        <begin position="272"/>
        <end position="291"/>
    </location>
</feature>
<dbReference type="GO" id="GO:0016763">
    <property type="term" value="F:pentosyltransferase activity"/>
    <property type="evidence" value="ECO:0007669"/>
    <property type="project" value="TreeGrafter"/>
</dbReference>
<evidence type="ECO:0000313" key="11">
    <source>
        <dbReference type="Proteomes" id="UP000283627"/>
    </source>
</evidence>
<dbReference type="AlphaFoldDB" id="A0A423K565"/>
<evidence type="ECO:0000256" key="6">
    <source>
        <dbReference type="ARBA" id="ARBA00022989"/>
    </source>
</evidence>
<reference evidence="10 11" key="1">
    <citation type="submission" date="2016-10" db="EMBL/GenBank/DDBJ databases">
        <title>Comparative genome analysis of multiple Pseudomonas spp. focuses on biocontrol and plant growth promoting traits.</title>
        <authorList>
            <person name="Tao X.-Y."/>
            <person name="Taylor C.G."/>
        </authorList>
    </citation>
    <scope>NUCLEOTIDE SEQUENCE [LARGE SCALE GENOMIC DNA]</scope>
    <source>
        <strain evidence="10 11">39A2</strain>
    </source>
</reference>
<evidence type="ECO:0000256" key="2">
    <source>
        <dbReference type="ARBA" id="ARBA00022475"/>
    </source>
</evidence>
<feature type="transmembrane region" description="Helical" evidence="8">
    <location>
        <begin position="127"/>
        <end position="148"/>
    </location>
</feature>
<feature type="transmembrane region" description="Helical" evidence="8">
    <location>
        <begin position="78"/>
        <end position="96"/>
    </location>
</feature>
<feature type="transmembrane region" description="Helical" evidence="8">
    <location>
        <begin position="194"/>
        <end position="217"/>
    </location>
</feature>
<dbReference type="Pfam" id="PF13231">
    <property type="entry name" value="PMT_2"/>
    <property type="match status" value="1"/>
</dbReference>
<name>A0A423K565_9PSED</name>
<dbReference type="PANTHER" id="PTHR33908:SF11">
    <property type="entry name" value="MEMBRANE PROTEIN"/>
    <property type="match status" value="1"/>
</dbReference>
<comment type="caution">
    <text evidence="10">The sequence shown here is derived from an EMBL/GenBank/DDBJ whole genome shotgun (WGS) entry which is preliminary data.</text>
</comment>
<evidence type="ECO:0000256" key="3">
    <source>
        <dbReference type="ARBA" id="ARBA00022676"/>
    </source>
</evidence>
<feature type="transmembrane region" description="Helical" evidence="8">
    <location>
        <begin position="239"/>
        <end position="260"/>
    </location>
</feature>
<dbReference type="EMBL" id="MOBP01000023">
    <property type="protein sequence ID" value="RON46671.1"/>
    <property type="molecule type" value="Genomic_DNA"/>
</dbReference>
<keyword evidence="3" id="KW-0328">Glycosyltransferase</keyword>
<dbReference type="InterPro" id="IPR038731">
    <property type="entry name" value="RgtA/B/C-like"/>
</dbReference>
<proteinExistence type="predicted"/>
<evidence type="ECO:0000256" key="5">
    <source>
        <dbReference type="ARBA" id="ARBA00022692"/>
    </source>
</evidence>
<accession>A0A423K565</accession>
<keyword evidence="6 8" id="KW-1133">Transmembrane helix</keyword>
<evidence type="ECO:0000256" key="7">
    <source>
        <dbReference type="ARBA" id="ARBA00023136"/>
    </source>
</evidence>
<keyword evidence="7 8" id="KW-0472">Membrane</keyword>
<feature type="transmembrane region" description="Helical" evidence="8">
    <location>
        <begin position="154"/>
        <end position="182"/>
    </location>
</feature>
<evidence type="ECO:0000259" key="9">
    <source>
        <dbReference type="Pfam" id="PF13231"/>
    </source>
</evidence>
<sequence length="461" mass="51536">MYVLLLMIVVLGAAFRSYKLFDKSLWMDELFSAWASDPENDLSTVFHRTVEDVHPPLYQILLWCVYKVFGYGERVGRVFSMLLGVAVIPAMYALGVKLFSSSVGLLVAWLSAINFYLIFFSQNTRSYELLVLMTILSFVAFVCFLRKVNAVTALLYALVSAALVNTHYFGVLLVVSQAMFLLCELFRSGFNGRMLLLGAGAGGLIVLSLAPTMSFMLDNFKKKDSWIPRPDNQFIVDTWVLPFGDLSVALVCTLLFLVGLNAMVRRSDDRGSAGILLCWWLIGFAVAYVRSMFYTPIFSLKNAIVFVPAILVIVAYGVDFVEDRFVKGVFVVFISVVSSSYFLTQPSVPEALRLQHDLRAPTLKVISDGRNMPVYARFSTEHITYSKLLGAPIDVSNLETVEARLKAGQTPFCFYVIADQWDRARINNYPAQFGVSLIHTAEFENSAVLEYCSGTSPTSRP</sequence>
<evidence type="ECO:0000256" key="8">
    <source>
        <dbReference type="SAM" id="Phobius"/>
    </source>
</evidence>
<feature type="domain" description="Glycosyltransferase RgtA/B/C/D-like" evidence="9">
    <location>
        <begin position="54"/>
        <end position="208"/>
    </location>
</feature>
<dbReference type="InterPro" id="IPR050297">
    <property type="entry name" value="LipidA_mod_glycosyltrf_83"/>
</dbReference>
<feature type="transmembrane region" description="Helical" evidence="8">
    <location>
        <begin position="297"/>
        <end position="318"/>
    </location>
</feature>
<dbReference type="PANTHER" id="PTHR33908">
    <property type="entry name" value="MANNOSYLTRANSFERASE YKCB-RELATED"/>
    <property type="match status" value="1"/>
</dbReference>
<dbReference type="GO" id="GO:0009103">
    <property type="term" value="P:lipopolysaccharide biosynthetic process"/>
    <property type="evidence" value="ECO:0007669"/>
    <property type="project" value="UniProtKB-ARBA"/>
</dbReference>
<gene>
    <name evidence="10" type="ORF">BK665_28860</name>
</gene>
<feature type="transmembrane region" description="Helical" evidence="8">
    <location>
        <begin position="325"/>
        <end position="343"/>
    </location>
</feature>
<keyword evidence="2" id="KW-1003">Cell membrane</keyword>
<dbReference type="GO" id="GO:0005886">
    <property type="term" value="C:plasma membrane"/>
    <property type="evidence" value="ECO:0007669"/>
    <property type="project" value="UniProtKB-SubCell"/>
</dbReference>
<keyword evidence="5 8" id="KW-0812">Transmembrane</keyword>
<evidence type="ECO:0000256" key="4">
    <source>
        <dbReference type="ARBA" id="ARBA00022679"/>
    </source>
</evidence>
<organism evidence="10 11">
    <name type="scientific">Pseudomonas frederiksbergensis</name>
    <dbReference type="NCBI Taxonomy" id="104087"/>
    <lineage>
        <taxon>Bacteria</taxon>
        <taxon>Pseudomonadati</taxon>
        <taxon>Pseudomonadota</taxon>
        <taxon>Gammaproteobacteria</taxon>
        <taxon>Pseudomonadales</taxon>
        <taxon>Pseudomonadaceae</taxon>
        <taxon>Pseudomonas</taxon>
    </lineage>
</organism>
<evidence type="ECO:0000313" key="10">
    <source>
        <dbReference type="EMBL" id="RON46671.1"/>
    </source>
</evidence>
<dbReference type="Proteomes" id="UP000283627">
    <property type="component" value="Unassembled WGS sequence"/>
</dbReference>
<keyword evidence="4" id="KW-0808">Transferase</keyword>
<evidence type="ECO:0000256" key="1">
    <source>
        <dbReference type="ARBA" id="ARBA00004651"/>
    </source>
</evidence>